<evidence type="ECO:0000313" key="9">
    <source>
        <dbReference type="Proteomes" id="UP000325122"/>
    </source>
</evidence>
<organism evidence="8 9">
    <name type="scientific">Alkalicaulis satelles</name>
    <dbReference type="NCBI Taxonomy" id="2609175"/>
    <lineage>
        <taxon>Bacteria</taxon>
        <taxon>Pseudomonadati</taxon>
        <taxon>Pseudomonadota</taxon>
        <taxon>Alphaproteobacteria</taxon>
        <taxon>Maricaulales</taxon>
        <taxon>Maricaulaceae</taxon>
        <taxon>Alkalicaulis</taxon>
    </lineage>
</organism>
<evidence type="ECO:0000256" key="4">
    <source>
        <dbReference type="ARBA" id="ARBA00022801"/>
    </source>
</evidence>
<dbReference type="PANTHER" id="PTHR30480:SF13">
    <property type="entry name" value="BETA-HEXOSAMINIDASE"/>
    <property type="match status" value="1"/>
</dbReference>
<comment type="catalytic activity">
    <reaction evidence="1">
        <text>Hydrolysis of terminal non-reducing N-acetyl-D-hexosamine residues in N-acetyl-beta-D-hexosaminides.</text>
        <dbReference type="EC" id="3.2.1.52"/>
    </reaction>
</comment>
<proteinExistence type="inferred from homology"/>
<dbReference type="RefSeq" id="WP_150022987.1">
    <property type="nucleotide sequence ID" value="NZ_VWOJ01000002.1"/>
</dbReference>
<dbReference type="PANTHER" id="PTHR30480">
    <property type="entry name" value="BETA-HEXOSAMINIDASE-RELATED"/>
    <property type="match status" value="1"/>
</dbReference>
<dbReference type="GO" id="GO:0004563">
    <property type="term" value="F:beta-N-acetylhexosaminidase activity"/>
    <property type="evidence" value="ECO:0007669"/>
    <property type="project" value="UniProtKB-EC"/>
</dbReference>
<reference evidence="8 9" key="1">
    <citation type="submission" date="2019-09" db="EMBL/GenBank/DDBJ databases">
        <authorList>
            <person name="Kevbrin V."/>
            <person name="Grouzdev D.S."/>
        </authorList>
    </citation>
    <scope>NUCLEOTIDE SEQUENCE [LARGE SCALE GENOMIC DNA]</scope>
    <source>
        <strain evidence="8 9">G-192</strain>
    </source>
</reference>
<keyword evidence="5" id="KW-0326">Glycosidase</keyword>
<dbReference type="GO" id="GO:0005975">
    <property type="term" value="P:carbohydrate metabolic process"/>
    <property type="evidence" value="ECO:0007669"/>
    <property type="project" value="InterPro"/>
</dbReference>
<evidence type="ECO:0000259" key="7">
    <source>
        <dbReference type="Pfam" id="PF00933"/>
    </source>
</evidence>
<dbReference type="InterPro" id="IPR006311">
    <property type="entry name" value="TAT_signal"/>
</dbReference>
<dbReference type="Gene3D" id="3.20.20.300">
    <property type="entry name" value="Glycoside hydrolase, family 3, N-terminal domain"/>
    <property type="match status" value="1"/>
</dbReference>
<dbReference type="InterPro" id="IPR050226">
    <property type="entry name" value="NagZ_Beta-hexosaminidase"/>
</dbReference>
<evidence type="ECO:0000256" key="2">
    <source>
        <dbReference type="ARBA" id="ARBA00005336"/>
    </source>
</evidence>
<keyword evidence="6" id="KW-0732">Signal</keyword>
<dbReference type="InterPro" id="IPR017853">
    <property type="entry name" value="GH"/>
</dbReference>
<comment type="caution">
    <text evidence="8">The sequence shown here is derived from an EMBL/GenBank/DDBJ whole genome shotgun (WGS) entry which is preliminary data.</text>
</comment>
<dbReference type="PROSITE" id="PS51318">
    <property type="entry name" value="TAT"/>
    <property type="match status" value="1"/>
</dbReference>
<feature type="signal peptide" evidence="6">
    <location>
        <begin position="1"/>
        <end position="21"/>
    </location>
</feature>
<name>A0A5M6ZG73_9PROT</name>
<protein>
    <recommendedName>
        <fullName evidence="3">beta-N-acetylhexosaminidase</fullName>
        <ecNumber evidence="3">3.2.1.52</ecNumber>
    </recommendedName>
</protein>
<dbReference type="GO" id="GO:0009254">
    <property type="term" value="P:peptidoglycan turnover"/>
    <property type="evidence" value="ECO:0007669"/>
    <property type="project" value="TreeGrafter"/>
</dbReference>
<gene>
    <name evidence="8" type="ORF">F1654_07915</name>
</gene>
<sequence>MLTRRHVMGALAASAAAPAAASGLLPAESIARHSANPLDALVGRTLILGFLGAEADAPGADAIEADLAAGRIGGVLFLRHNARTRQGVEGLARRFREAAPEAWLAIDQEGGVVQRLNADMGYTRIPRASVLAEGGLDAARPLLATAAQELSEAGFNLNLAPIADLYDPENDAIGQYGRAFSAEPAGTADWCAAFIEAFEAEGIACAIKHFPGHGRSRGDSHDGYVDITGTWTFEEAAPFGRLMRMDRAHLIMGAHLVNRRLDPDGLPVTLSRRVLHGLLREVMGYEGAVITDDLDMGAIRHHYTREQALTGALAAGNDLILISNSANPDPDLARKAVDWTGAALARGTLTVQRLAEANARIDALRGHVAARA</sequence>
<keyword evidence="9" id="KW-1185">Reference proteome</keyword>
<keyword evidence="4 8" id="KW-0378">Hydrolase</keyword>
<dbReference type="SUPFAM" id="SSF51445">
    <property type="entry name" value="(Trans)glycosidases"/>
    <property type="match status" value="1"/>
</dbReference>
<feature type="chain" id="PRO_5024396561" description="beta-N-acetylhexosaminidase" evidence="6">
    <location>
        <begin position="22"/>
        <end position="372"/>
    </location>
</feature>
<evidence type="ECO:0000256" key="3">
    <source>
        <dbReference type="ARBA" id="ARBA00012663"/>
    </source>
</evidence>
<dbReference type="InterPro" id="IPR001764">
    <property type="entry name" value="Glyco_hydro_3_N"/>
</dbReference>
<feature type="domain" description="Glycoside hydrolase family 3 N-terminal" evidence="7">
    <location>
        <begin position="61"/>
        <end position="361"/>
    </location>
</feature>
<evidence type="ECO:0000256" key="1">
    <source>
        <dbReference type="ARBA" id="ARBA00001231"/>
    </source>
</evidence>
<dbReference type="InterPro" id="IPR036962">
    <property type="entry name" value="Glyco_hydro_3_N_sf"/>
</dbReference>
<accession>A0A5M6ZG73</accession>
<dbReference type="EMBL" id="VWOJ01000002">
    <property type="protein sequence ID" value="KAA5803719.1"/>
    <property type="molecule type" value="Genomic_DNA"/>
</dbReference>
<dbReference type="AlphaFoldDB" id="A0A5M6ZG73"/>
<evidence type="ECO:0000313" key="8">
    <source>
        <dbReference type="EMBL" id="KAA5803719.1"/>
    </source>
</evidence>
<evidence type="ECO:0000256" key="6">
    <source>
        <dbReference type="SAM" id="SignalP"/>
    </source>
</evidence>
<evidence type="ECO:0000256" key="5">
    <source>
        <dbReference type="ARBA" id="ARBA00023295"/>
    </source>
</evidence>
<dbReference type="Proteomes" id="UP000325122">
    <property type="component" value="Unassembled WGS sequence"/>
</dbReference>
<dbReference type="EC" id="3.2.1.52" evidence="3"/>
<comment type="similarity">
    <text evidence="2">Belongs to the glycosyl hydrolase 3 family.</text>
</comment>
<dbReference type="Pfam" id="PF00933">
    <property type="entry name" value="Glyco_hydro_3"/>
    <property type="match status" value="1"/>
</dbReference>